<reference evidence="1 2" key="1">
    <citation type="submission" date="2016-01" db="EMBL/GenBank/DDBJ databases">
        <title>Complete genome and mega plasmid sequence of Sphingomonas panacis DCY99 elicits systemic resistance in rice to Xanthomonas oryzae.</title>
        <authorList>
            <person name="Kim Y.J."/>
            <person name="Yang D.C."/>
            <person name="Sing P."/>
        </authorList>
    </citation>
    <scope>NUCLEOTIDE SEQUENCE [LARGE SCALE GENOMIC DNA]</scope>
    <source>
        <strain evidence="1 2">DCY99</strain>
    </source>
</reference>
<dbReference type="KEGG" id="span:AWL63_06270"/>
<dbReference type="RefSeq" id="WP_083224532.1">
    <property type="nucleotide sequence ID" value="NZ_CP014168.1"/>
</dbReference>
<gene>
    <name evidence="1" type="ORF">AWL63_06270</name>
</gene>
<dbReference type="Proteomes" id="UP000094256">
    <property type="component" value="Chromosome"/>
</dbReference>
<sequence length="78" mass="8390">MADLFTTAQALPANRLAEHRVRTLPSLVYALQHLTKVASDRKCGAVNLADIDPLHGAVVSLNVDDRGLLYVAFEGMAS</sequence>
<dbReference type="STRING" id="1560345.AWL63_06270"/>
<dbReference type="EMBL" id="CP014168">
    <property type="protein sequence ID" value="AOH83637.1"/>
    <property type="molecule type" value="Genomic_DNA"/>
</dbReference>
<dbReference type="AlphaFoldDB" id="A0A1B3Z876"/>
<protein>
    <submittedName>
        <fullName evidence="1">Uncharacterized protein</fullName>
    </submittedName>
</protein>
<accession>A0A1B3Z876</accession>
<keyword evidence="2" id="KW-1185">Reference proteome</keyword>
<name>A0A1B3Z876_9SPHN</name>
<organism evidence="1 2">
    <name type="scientific">Sphingomonas panacis</name>
    <dbReference type="NCBI Taxonomy" id="1560345"/>
    <lineage>
        <taxon>Bacteria</taxon>
        <taxon>Pseudomonadati</taxon>
        <taxon>Pseudomonadota</taxon>
        <taxon>Alphaproteobacteria</taxon>
        <taxon>Sphingomonadales</taxon>
        <taxon>Sphingomonadaceae</taxon>
        <taxon>Sphingomonas</taxon>
    </lineage>
</organism>
<proteinExistence type="predicted"/>
<evidence type="ECO:0000313" key="1">
    <source>
        <dbReference type="EMBL" id="AOH83637.1"/>
    </source>
</evidence>
<dbReference type="OrthoDB" id="9898584at2"/>
<evidence type="ECO:0000313" key="2">
    <source>
        <dbReference type="Proteomes" id="UP000094256"/>
    </source>
</evidence>